<organism evidence="2">
    <name type="scientific">Arundo donax</name>
    <name type="common">Giant reed</name>
    <name type="synonym">Donax arundinaceus</name>
    <dbReference type="NCBI Taxonomy" id="35708"/>
    <lineage>
        <taxon>Eukaryota</taxon>
        <taxon>Viridiplantae</taxon>
        <taxon>Streptophyta</taxon>
        <taxon>Embryophyta</taxon>
        <taxon>Tracheophyta</taxon>
        <taxon>Spermatophyta</taxon>
        <taxon>Magnoliopsida</taxon>
        <taxon>Liliopsida</taxon>
        <taxon>Poales</taxon>
        <taxon>Poaceae</taxon>
        <taxon>PACMAD clade</taxon>
        <taxon>Arundinoideae</taxon>
        <taxon>Arundineae</taxon>
        <taxon>Arundo</taxon>
    </lineage>
</organism>
<feature type="region of interest" description="Disordered" evidence="1">
    <location>
        <begin position="37"/>
        <end position="124"/>
    </location>
</feature>
<sequence length="136" mass="14237">MEAVMASRFLVLSTAPPSNAAAHSLYSSSLRNWTAEKPACPSKTAAKENPWRREAGRSTTSSSISSRAPCSLALPHRMASSSDEGGEPAATPPAAVAWHRCAVATPRPQHRSAPAAEGGSRGTRGLSSAIWICGRR</sequence>
<protein>
    <submittedName>
        <fullName evidence="2">Uncharacterized protein</fullName>
    </submittedName>
</protein>
<accession>A0A0A9D8F9</accession>
<name>A0A0A9D8F9_ARUDO</name>
<feature type="compositionally biased region" description="Basic and acidic residues" evidence="1">
    <location>
        <begin position="45"/>
        <end position="56"/>
    </location>
</feature>
<evidence type="ECO:0000256" key="1">
    <source>
        <dbReference type="SAM" id="MobiDB-lite"/>
    </source>
</evidence>
<dbReference type="AlphaFoldDB" id="A0A0A9D8F9"/>
<feature type="compositionally biased region" description="Low complexity" evidence="1">
    <location>
        <begin position="88"/>
        <end position="97"/>
    </location>
</feature>
<reference evidence="2" key="1">
    <citation type="submission" date="2014-09" db="EMBL/GenBank/DDBJ databases">
        <authorList>
            <person name="Magalhaes I.L.F."/>
            <person name="Oliveira U."/>
            <person name="Santos F.R."/>
            <person name="Vidigal T.H.D.A."/>
            <person name="Brescovit A.D."/>
            <person name="Santos A.J."/>
        </authorList>
    </citation>
    <scope>NUCLEOTIDE SEQUENCE</scope>
    <source>
        <tissue evidence="2">Shoot tissue taken approximately 20 cm above the soil surface</tissue>
    </source>
</reference>
<evidence type="ECO:0000313" key="2">
    <source>
        <dbReference type="EMBL" id="JAD84889.1"/>
    </source>
</evidence>
<proteinExistence type="predicted"/>
<reference evidence="2" key="2">
    <citation type="journal article" date="2015" name="Data Brief">
        <title>Shoot transcriptome of the giant reed, Arundo donax.</title>
        <authorList>
            <person name="Barrero R.A."/>
            <person name="Guerrero F.D."/>
            <person name="Moolhuijzen P."/>
            <person name="Goolsby J.A."/>
            <person name="Tidwell J."/>
            <person name="Bellgard S.E."/>
            <person name="Bellgard M.I."/>
        </authorList>
    </citation>
    <scope>NUCLEOTIDE SEQUENCE</scope>
    <source>
        <tissue evidence="2">Shoot tissue taken approximately 20 cm above the soil surface</tissue>
    </source>
</reference>
<dbReference type="EMBL" id="GBRH01213006">
    <property type="protein sequence ID" value="JAD84889.1"/>
    <property type="molecule type" value="Transcribed_RNA"/>
</dbReference>